<dbReference type="GO" id="GO:0005634">
    <property type="term" value="C:nucleus"/>
    <property type="evidence" value="ECO:0007669"/>
    <property type="project" value="UniProtKB-SubCell"/>
</dbReference>
<evidence type="ECO:0000256" key="1">
    <source>
        <dbReference type="ARBA" id="ARBA00004123"/>
    </source>
</evidence>
<organism evidence="7 8">
    <name type="scientific">Anisodus acutangulus</name>
    <dbReference type="NCBI Taxonomy" id="402998"/>
    <lineage>
        <taxon>Eukaryota</taxon>
        <taxon>Viridiplantae</taxon>
        <taxon>Streptophyta</taxon>
        <taxon>Embryophyta</taxon>
        <taxon>Tracheophyta</taxon>
        <taxon>Spermatophyta</taxon>
        <taxon>Magnoliopsida</taxon>
        <taxon>eudicotyledons</taxon>
        <taxon>Gunneridae</taxon>
        <taxon>Pentapetalae</taxon>
        <taxon>asterids</taxon>
        <taxon>lamiids</taxon>
        <taxon>Solanales</taxon>
        <taxon>Solanaceae</taxon>
        <taxon>Solanoideae</taxon>
        <taxon>Hyoscyameae</taxon>
        <taxon>Anisodus</taxon>
    </lineage>
</organism>
<dbReference type="SUPFAM" id="SSF47459">
    <property type="entry name" value="HLH, helix-loop-helix DNA-binding domain"/>
    <property type="match status" value="1"/>
</dbReference>
<comment type="subcellular location">
    <subcellularLocation>
        <location evidence="1 5">Nucleus</location>
    </subcellularLocation>
</comment>
<dbReference type="PROSITE" id="PS50888">
    <property type="entry name" value="BHLH"/>
    <property type="match status" value="1"/>
</dbReference>
<dbReference type="Proteomes" id="UP001152561">
    <property type="component" value="Unassembled WGS sequence"/>
</dbReference>
<dbReference type="Gene3D" id="4.10.280.10">
    <property type="entry name" value="Helix-loop-helix DNA-binding domain"/>
    <property type="match status" value="1"/>
</dbReference>
<keyword evidence="3 5" id="KW-0804">Transcription</keyword>
<feature type="domain" description="BHLH" evidence="6">
    <location>
        <begin position="273"/>
        <end position="322"/>
    </location>
</feature>
<dbReference type="Pfam" id="PF00010">
    <property type="entry name" value="HLH"/>
    <property type="match status" value="1"/>
</dbReference>
<dbReference type="InterPro" id="IPR011598">
    <property type="entry name" value="bHLH_dom"/>
</dbReference>
<evidence type="ECO:0000256" key="3">
    <source>
        <dbReference type="ARBA" id="ARBA00023163"/>
    </source>
</evidence>
<dbReference type="InterPro" id="IPR045084">
    <property type="entry name" value="AIB/MYC-like"/>
</dbReference>
<reference evidence="8" key="1">
    <citation type="journal article" date="2023" name="Proc. Natl. Acad. Sci. U.S.A.">
        <title>Genomic and structural basis for evolution of tropane alkaloid biosynthesis.</title>
        <authorList>
            <person name="Wanga Y.-J."/>
            <person name="Taina T."/>
            <person name="Yua J.-Y."/>
            <person name="Lia J."/>
            <person name="Xua B."/>
            <person name="Chenc J."/>
            <person name="D'Auriad J.C."/>
            <person name="Huanga J.-P."/>
            <person name="Huanga S.-X."/>
        </authorList>
    </citation>
    <scope>NUCLEOTIDE SEQUENCE [LARGE SCALE GENOMIC DNA]</scope>
    <source>
        <strain evidence="8">cv. KIB-2019</strain>
    </source>
</reference>
<accession>A0A9Q1R1X2</accession>
<sequence>MENLISTSSNSSEPNTLQKILQYIVQSRQEWWVYSIFWQASKDVNNRLILSWGDGHFRGTKYTPSAKTGHGQFHQLQKKFGFDGIDHDTNNNVTDSEWFYMVSMPQFFLAEDELVVRAYTSASHVWLTSYYELQLYNCERAKEANLHGIRTIVCIATPSGVVELGSSDVIQENWELVQLIRSLFGSNNNMNTTTSHIPINQVSMEDHQKVNVGSPQQEENIIKQEMAIGNLISESSNSDLENESSPINNVVNRSRKRVKKGNSTSTTITRQETAMDTHVEAERKRREKLNHRFYALRSVVPYVSKMDKSSLLADAVTYINELKAKIEDFESKLIEPQKKPIIMEQHDSHSASSVVIDRANNKSLFSSCINSARNGMEVDVKIRGSEAMIRVQSLDVNYPCARLMNAMRIMEFQIYHASVSIVKDLMVQDIVIRVPDELSNEEALKSAIATRLSVADNLY</sequence>
<dbReference type="GO" id="GO:0046983">
    <property type="term" value="F:protein dimerization activity"/>
    <property type="evidence" value="ECO:0007669"/>
    <property type="project" value="InterPro"/>
</dbReference>
<dbReference type="EMBL" id="JAJAGQ010000017">
    <property type="protein sequence ID" value="KAJ8538614.1"/>
    <property type="molecule type" value="Genomic_DNA"/>
</dbReference>
<keyword evidence="4 5" id="KW-0539">Nucleus</keyword>
<gene>
    <name evidence="7" type="ORF">K7X08_029910</name>
</gene>
<evidence type="ECO:0000256" key="2">
    <source>
        <dbReference type="ARBA" id="ARBA00023015"/>
    </source>
</evidence>
<dbReference type="AlphaFoldDB" id="A0A9Q1R1X2"/>
<keyword evidence="8" id="KW-1185">Reference proteome</keyword>
<evidence type="ECO:0000256" key="5">
    <source>
        <dbReference type="RuleBase" id="RU369104"/>
    </source>
</evidence>
<evidence type="ECO:0000313" key="8">
    <source>
        <dbReference type="Proteomes" id="UP001152561"/>
    </source>
</evidence>
<dbReference type="GO" id="GO:0003700">
    <property type="term" value="F:DNA-binding transcription factor activity"/>
    <property type="evidence" value="ECO:0007669"/>
    <property type="project" value="InterPro"/>
</dbReference>
<evidence type="ECO:0000259" key="6">
    <source>
        <dbReference type="PROSITE" id="PS50888"/>
    </source>
</evidence>
<evidence type="ECO:0000313" key="7">
    <source>
        <dbReference type="EMBL" id="KAJ8538614.1"/>
    </source>
</evidence>
<comment type="caution">
    <text evidence="7">The sequence shown here is derived from an EMBL/GenBank/DDBJ whole genome shotgun (WGS) entry which is preliminary data.</text>
</comment>
<proteinExistence type="predicted"/>
<dbReference type="InterPro" id="IPR036638">
    <property type="entry name" value="HLH_DNA-bd_sf"/>
</dbReference>
<protein>
    <recommendedName>
        <fullName evidence="5">Transcription factor</fullName>
        <shortName evidence="5">bHLH transcription factor</shortName>
    </recommendedName>
    <alternativeName>
        <fullName evidence="5">Basic helix-loop-helix protein</fullName>
    </alternativeName>
</protein>
<dbReference type="OrthoDB" id="1926382at2759"/>
<dbReference type="PANTHER" id="PTHR11514">
    <property type="entry name" value="MYC"/>
    <property type="match status" value="1"/>
</dbReference>
<dbReference type="InterPro" id="IPR025610">
    <property type="entry name" value="MYC/MYB_N"/>
</dbReference>
<keyword evidence="2 5" id="KW-0805">Transcription regulation</keyword>
<dbReference type="SMART" id="SM00353">
    <property type="entry name" value="HLH"/>
    <property type="match status" value="1"/>
</dbReference>
<dbReference type="Pfam" id="PF14215">
    <property type="entry name" value="bHLH-MYC_N"/>
    <property type="match status" value="1"/>
</dbReference>
<evidence type="ECO:0000256" key="4">
    <source>
        <dbReference type="ARBA" id="ARBA00023242"/>
    </source>
</evidence>
<dbReference type="GO" id="GO:0000976">
    <property type="term" value="F:transcription cis-regulatory region binding"/>
    <property type="evidence" value="ECO:0007669"/>
    <property type="project" value="TreeGrafter"/>
</dbReference>
<name>A0A9Q1R1X2_9SOLA</name>
<dbReference type="PANTHER" id="PTHR11514:SF102">
    <property type="entry name" value="TRANSCRIPTION FACTOR"/>
    <property type="match status" value="1"/>
</dbReference>